<gene>
    <name evidence="2" type="ORF">TNIN_243461</name>
</gene>
<accession>A0A8X6XZ93</accession>
<dbReference type="Proteomes" id="UP000886998">
    <property type="component" value="Unassembled WGS sequence"/>
</dbReference>
<protein>
    <submittedName>
        <fullName evidence="2">Uncharacterized protein</fullName>
    </submittedName>
</protein>
<dbReference type="AlphaFoldDB" id="A0A8X6XZ93"/>
<proteinExistence type="predicted"/>
<sequence length="127" mass="14055">MGNEGGPGDWGNNFETFPRGPTFRRLKRGLDTGNETLSRVRGHRNEQHKGGIEKQPETSTWTVFAAANFVPHDGLASDGSRRPSTHSCAACARLESNQAPETCRFLKMLPPTIGCAIRLFHTRAIHR</sequence>
<dbReference type="EMBL" id="BMAV01014390">
    <property type="protein sequence ID" value="GFY62753.1"/>
    <property type="molecule type" value="Genomic_DNA"/>
</dbReference>
<feature type="compositionally biased region" description="Basic and acidic residues" evidence="1">
    <location>
        <begin position="43"/>
        <end position="56"/>
    </location>
</feature>
<comment type="caution">
    <text evidence="2">The sequence shown here is derived from an EMBL/GenBank/DDBJ whole genome shotgun (WGS) entry which is preliminary data.</text>
</comment>
<evidence type="ECO:0000313" key="2">
    <source>
        <dbReference type="EMBL" id="GFY62753.1"/>
    </source>
</evidence>
<keyword evidence="3" id="KW-1185">Reference proteome</keyword>
<name>A0A8X6XZ93_9ARAC</name>
<evidence type="ECO:0000313" key="3">
    <source>
        <dbReference type="Proteomes" id="UP000886998"/>
    </source>
</evidence>
<organism evidence="2 3">
    <name type="scientific">Trichonephila inaurata madagascariensis</name>
    <dbReference type="NCBI Taxonomy" id="2747483"/>
    <lineage>
        <taxon>Eukaryota</taxon>
        <taxon>Metazoa</taxon>
        <taxon>Ecdysozoa</taxon>
        <taxon>Arthropoda</taxon>
        <taxon>Chelicerata</taxon>
        <taxon>Arachnida</taxon>
        <taxon>Araneae</taxon>
        <taxon>Araneomorphae</taxon>
        <taxon>Entelegynae</taxon>
        <taxon>Araneoidea</taxon>
        <taxon>Nephilidae</taxon>
        <taxon>Trichonephila</taxon>
        <taxon>Trichonephila inaurata</taxon>
    </lineage>
</organism>
<feature type="region of interest" description="Disordered" evidence="1">
    <location>
        <begin position="1"/>
        <end position="58"/>
    </location>
</feature>
<reference evidence="2" key="1">
    <citation type="submission" date="2020-08" db="EMBL/GenBank/DDBJ databases">
        <title>Multicomponent nature underlies the extraordinary mechanical properties of spider dragline silk.</title>
        <authorList>
            <person name="Kono N."/>
            <person name="Nakamura H."/>
            <person name="Mori M."/>
            <person name="Yoshida Y."/>
            <person name="Ohtoshi R."/>
            <person name="Malay A.D."/>
            <person name="Moran D.A.P."/>
            <person name="Tomita M."/>
            <person name="Numata K."/>
            <person name="Arakawa K."/>
        </authorList>
    </citation>
    <scope>NUCLEOTIDE SEQUENCE</scope>
</reference>
<evidence type="ECO:0000256" key="1">
    <source>
        <dbReference type="SAM" id="MobiDB-lite"/>
    </source>
</evidence>